<evidence type="ECO:0000256" key="5">
    <source>
        <dbReference type="HAMAP-Rule" id="MF_03012"/>
    </source>
</evidence>
<comment type="similarity">
    <text evidence="1">Belongs to the CSN7/EIF3M family. CSN7 subfamily.</text>
</comment>
<evidence type="ECO:0000259" key="6">
    <source>
        <dbReference type="PROSITE" id="PS50250"/>
    </source>
</evidence>
<dbReference type="InterPro" id="IPR045237">
    <property type="entry name" value="COPS7/eIF3m"/>
</dbReference>
<comment type="caution">
    <text evidence="7">The sequence shown here is derived from an EMBL/GenBank/DDBJ whole genome shotgun (WGS) entry which is preliminary data.</text>
</comment>
<protein>
    <recommendedName>
        <fullName evidence="5">Eukaryotic translation initiation factor 3 subunit M</fullName>
        <shortName evidence="5">eIF3m</shortName>
    </recommendedName>
</protein>
<sequence>MAVADSVSVFAEGTFEEQIQELVNYIVRNRPEEERATFIRPFQDALKTEGGQKRIDEDEDRRRKTISMVISEVKGVGDGNEKEIEGFFNLIYSHFLTLYSTDSPEAKKHLETISKAVQSAPSEQNFIKYRVLSNLFNALPRSSPLRLSIYRTLLDIATSNDQIDALQLSRADVNTWLAEWDVSQEEKSAFTKSIADAYAKSDQLASSYGYSLSYLQSLPSSSPESQAAAIDVIATALRLPNVFDFDALFKIDAVVASKDHELFSLLQVFLSGGLADFKSWESSHSGVLAKYSMSLCTRLERRAPDILAPDLEQSQLEHKIKLLTLASLGFKNVGQNLSYAAIAEALQVDISEVEKWVIDVIRAGLLWGKLSQTKQTLHITRSTARTFEREQWEALEKRLLAWKSGLSGVLEVVANARRQGGAHPPSQAAPVST</sequence>
<keyword evidence="8" id="KW-1185">Reference proteome</keyword>
<dbReference type="PANTHER" id="PTHR15350">
    <property type="entry name" value="COP9 SIGNALOSOME COMPLEX SUBUNIT 7/DENDRITIC CELL PROTEIN GA17"/>
    <property type="match status" value="1"/>
</dbReference>
<evidence type="ECO:0000256" key="2">
    <source>
        <dbReference type="ARBA" id="ARBA00022490"/>
    </source>
</evidence>
<dbReference type="Proteomes" id="UP001437256">
    <property type="component" value="Unassembled WGS sequence"/>
</dbReference>
<evidence type="ECO:0000256" key="3">
    <source>
        <dbReference type="ARBA" id="ARBA00022540"/>
    </source>
</evidence>
<evidence type="ECO:0000256" key="1">
    <source>
        <dbReference type="ARBA" id="ARBA00008482"/>
    </source>
</evidence>
<proteinExistence type="inferred from homology"/>
<dbReference type="InterPro" id="IPR036390">
    <property type="entry name" value="WH_DNA-bd_sf"/>
</dbReference>
<keyword evidence="4 5" id="KW-0648">Protein biosynthesis</keyword>
<dbReference type="HAMAP" id="MF_03012">
    <property type="entry name" value="eIF3m"/>
    <property type="match status" value="1"/>
</dbReference>
<evidence type="ECO:0000313" key="7">
    <source>
        <dbReference type="EMBL" id="KAL0059643.1"/>
    </source>
</evidence>
<dbReference type="PANTHER" id="PTHR15350:SF2">
    <property type="entry name" value="EUKARYOTIC TRANSLATION INITIATION FACTOR 3 SUBUNIT M"/>
    <property type="match status" value="1"/>
</dbReference>
<keyword evidence="2 5" id="KW-0963">Cytoplasm</keyword>
<accession>A0ABR2ZFU5</accession>
<reference evidence="7 8" key="1">
    <citation type="submission" date="2024-05" db="EMBL/GenBank/DDBJ databases">
        <title>A draft genome resource for the thread blight pathogen Marasmius tenuissimus strain MS-2.</title>
        <authorList>
            <person name="Yulfo-Soto G.E."/>
            <person name="Baruah I.K."/>
            <person name="Amoako-Attah I."/>
            <person name="Bukari Y."/>
            <person name="Meinhardt L.W."/>
            <person name="Bailey B.A."/>
            <person name="Cohen S.P."/>
        </authorList>
    </citation>
    <scope>NUCLEOTIDE SEQUENCE [LARGE SCALE GENOMIC DNA]</scope>
    <source>
        <strain evidence="7 8">MS-2</strain>
    </source>
</reference>
<dbReference type="SUPFAM" id="SSF46785">
    <property type="entry name" value="Winged helix' DNA-binding domain"/>
    <property type="match status" value="1"/>
</dbReference>
<name>A0ABR2ZFU5_9AGAR</name>
<dbReference type="InterPro" id="IPR000717">
    <property type="entry name" value="PCI_dom"/>
</dbReference>
<organism evidence="7 8">
    <name type="scientific">Marasmius tenuissimus</name>
    <dbReference type="NCBI Taxonomy" id="585030"/>
    <lineage>
        <taxon>Eukaryota</taxon>
        <taxon>Fungi</taxon>
        <taxon>Dikarya</taxon>
        <taxon>Basidiomycota</taxon>
        <taxon>Agaricomycotina</taxon>
        <taxon>Agaricomycetes</taxon>
        <taxon>Agaricomycetidae</taxon>
        <taxon>Agaricales</taxon>
        <taxon>Marasmiineae</taxon>
        <taxon>Marasmiaceae</taxon>
        <taxon>Marasmius</taxon>
    </lineage>
</organism>
<comment type="function">
    <text evidence="5">Component of the eukaryotic translation initiation factor 3 (eIF-3) complex, which is involved in protein synthesis of a specialized repertoire of mRNAs and, together with other initiation factors, stimulates binding of mRNA and methionyl-tRNAi to the 40S ribosome. The eIF-3 complex specifically targets and initiates translation of a subset of mRNAs involved in cell proliferation.</text>
</comment>
<comment type="similarity">
    <text evidence="5">Belongs to the eIF-3 subunit M family.</text>
</comment>
<comment type="subcellular location">
    <subcellularLocation>
        <location evidence="5">Cytoplasm</location>
    </subcellularLocation>
</comment>
<dbReference type="Pfam" id="PF01399">
    <property type="entry name" value="PCI"/>
    <property type="match status" value="1"/>
</dbReference>
<feature type="domain" description="PCI" evidence="6">
    <location>
        <begin position="203"/>
        <end position="384"/>
    </location>
</feature>
<evidence type="ECO:0000256" key="4">
    <source>
        <dbReference type="ARBA" id="ARBA00022917"/>
    </source>
</evidence>
<dbReference type="Pfam" id="PF18005">
    <property type="entry name" value="eIF3m_C_helix"/>
    <property type="match status" value="1"/>
</dbReference>
<dbReference type="EMBL" id="JBBXMP010000214">
    <property type="protein sequence ID" value="KAL0059643.1"/>
    <property type="molecule type" value="Genomic_DNA"/>
</dbReference>
<keyword evidence="3 5" id="KW-0396">Initiation factor</keyword>
<comment type="subunit">
    <text evidence="5">Component of the eukaryotic translation initiation factor 3 (eIF-3) complex.</text>
</comment>
<dbReference type="SMART" id="SM00088">
    <property type="entry name" value="PINT"/>
    <property type="match status" value="1"/>
</dbReference>
<dbReference type="PROSITE" id="PS50250">
    <property type="entry name" value="PCI"/>
    <property type="match status" value="1"/>
</dbReference>
<evidence type="ECO:0000313" key="8">
    <source>
        <dbReference type="Proteomes" id="UP001437256"/>
    </source>
</evidence>
<dbReference type="InterPro" id="IPR040750">
    <property type="entry name" value="eIF3m_C_helix"/>
</dbReference>
<gene>
    <name evidence="7" type="ORF">AAF712_013608</name>
</gene>
<dbReference type="InterPro" id="IPR027528">
    <property type="entry name" value="eIF3m"/>
</dbReference>